<dbReference type="CDD" id="cd00075">
    <property type="entry name" value="HATPase"/>
    <property type="match status" value="1"/>
</dbReference>
<dbReference type="CDD" id="cd00082">
    <property type="entry name" value="HisKA"/>
    <property type="match status" value="1"/>
</dbReference>
<keyword evidence="5" id="KW-0808">Transferase</keyword>
<dbReference type="InterPro" id="IPR004358">
    <property type="entry name" value="Sig_transdc_His_kin-like_C"/>
</dbReference>
<reference evidence="14 15" key="1">
    <citation type="submission" date="2016-11" db="EMBL/GenBank/DDBJ databases">
        <authorList>
            <person name="Varghese N."/>
            <person name="Submissions S."/>
        </authorList>
    </citation>
    <scope>NUCLEOTIDE SEQUENCE [LARGE SCALE GENOMIC DNA]</scope>
    <source>
        <strain evidence="14 15">DSM 20664</strain>
    </source>
</reference>
<evidence type="ECO:0000256" key="2">
    <source>
        <dbReference type="ARBA" id="ARBA00004370"/>
    </source>
</evidence>
<protein>
    <recommendedName>
        <fullName evidence="3">histidine kinase</fullName>
        <ecNumber evidence="3">2.7.13.3</ecNumber>
    </recommendedName>
</protein>
<comment type="catalytic activity">
    <reaction evidence="1">
        <text>ATP + protein L-histidine = ADP + protein N-phospho-L-histidine.</text>
        <dbReference type="EC" id="2.7.13.3"/>
    </reaction>
</comment>
<dbReference type="SMART" id="SM00388">
    <property type="entry name" value="HisKA"/>
    <property type="match status" value="1"/>
</dbReference>
<dbReference type="EMBL" id="FSQZ01000001">
    <property type="protein sequence ID" value="SIN67863.1"/>
    <property type="molecule type" value="Genomic_DNA"/>
</dbReference>
<evidence type="ECO:0000256" key="4">
    <source>
        <dbReference type="ARBA" id="ARBA00022553"/>
    </source>
</evidence>
<dbReference type="InterPro" id="IPR036890">
    <property type="entry name" value="HATPase_C_sf"/>
</dbReference>
<feature type="domain" description="PAS" evidence="12">
    <location>
        <begin position="240"/>
        <end position="288"/>
    </location>
</feature>
<dbReference type="Pfam" id="PF00672">
    <property type="entry name" value="HAMP"/>
    <property type="match status" value="1"/>
</dbReference>
<keyword evidence="10" id="KW-0812">Transmembrane</keyword>
<evidence type="ECO:0000313" key="15">
    <source>
        <dbReference type="Proteomes" id="UP000185093"/>
    </source>
</evidence>
<keyword evidence="8 10" id="KW-0472">Membrane</keyword>
<evidence type="ECO:0000259" key="13">
    <source>
        <dbReference type="PROSITE" id="PS50885"/>
    </source>
</evidence>
<evidence type="ECO:0000256" key="3">
    <source>
        <dbReference type="ARBA" id="ARBA00012438"/>
    </source>
</evidence>
<dbReference type="InterPro" id="IPR036097">
    <property type="entry name" value="HisK_dim/P_sf"/>
</dbReference>
<evidence type="ECO:0000256" key="1">
    <source>
        <dbReference type="ARBA" id="ARBA00000085"/>
    </source>
</evidence>
<dbReference type="InterPro" id="IPR003660">
    <property type="entry name" value="HAMP_dom"/>
</dbReference>
<comment type="caution">
    <text evidence="14">The sequence shown here is derived from an EMBL/GenBank/DDBJ whole genome shotgun (WGS) entry which is preliminary data.</text>
</comment>
<feature type="domain" description="Histidine kinase" evidence="11">
    <location>
        <begin position="355"/>
        <end position="583"/>
    </location>
</feature>
<dbReference type="InterPro" id="IPR000014">
    <property type="entry name" value="PAS"/>
</dbReference>
<proteinExistence type="predicted"/>
<dbReference type="PANTHER" id="PTHR45453">
    <property type="entry name" value="PHOSPHATE REGULON SENSOR PROTEIN PHOR"/>
    <property type="match status" value="1"/>
</dbReference>
<dbReference type="Gene3D" id="3.30.450.20">
    <property type="entry name" value="PAS domain"/>
    <property type="match status" value="1"/>
</dbReference>
<dbReference type="InterPro" id="IPR005467">
    <property type="entry name" value="His_kinase_dom"/>
</dbReference>
<evidence type="ECO:0000256" key="8">
    <source>
        <dbReference type="ARBA" id="ARBA00023136"/>
    </source>
</evidence>
<evidence type="ECO:0000256" key="7">
    <source>
        <dbReference type="ARBA" id="ARBA00023012"/>
    </source>
</evidence>
<dbReference type="SMART" id="SM00387">
    <property type="entry name" value="HATPase_c"/>
    <property type="match status" value="1"/>
</dbReference>
<dbReference type="Gene3D" id="3.30.565.10">
    <property type="entry name" value="Histidine kinase-like ATPase, C-terminal domain"/>
    <property type="match status" value="1"/>
</dbReference>
<feature type="coiled-coil region" evidence="9">
    <location>
        <begin position="216"/>
        <end position="250"/>
    </location>
</feature>
<name>A0ABY1JD72_9BACT</name>
<evidence type="ECO:0000256" key="6">
    <source>
        <dbReference type="ARBA" id="ARBA00022777"/>
    </source>
</evidence>
<evidence type="ECO:0000313" key="14">
    <source>
        <dbReference type="EMBL" id="SIN67863.1"/>
    </source>
</evidence>
<dbReference type="PRINTS" id="PR00344">
    <property type="entry name" value="BCTRLSENSOR"/>
</dbReference>
<keyword evidence="15" id="KW-1185">Reference proteome</keyword>
<dbReference type="InterPro" id="IPR035965">
    <property type="entry name" value="PAS-like_dom_sf"/>
</dbReference>
<organism evidence="14 15">
    <name type="scientific">Acetomicrobium flavidum</name>
    <dbReference type="NCBI Taxonomy" id="49896"/>
    <lineage>
        <taxon>Bacteria</taxon>
        <taxon>Thermotogati</taxon>
        <taxon>Synergistota</taxon>
        <taxon>Synergistia</taxon>
        <taxon>Synergistales</taxon>
        <taxon>Acetomicrobiaceae</taxon>
        <taxon>Acetomicrobium</taxon>
    </lineage>
</organism>
<dbReference type="InterPro" id="IPR050351">
    <property type="entry name" value="BphY/WalK/GraS-like"/>
</dbReference>
<dbReference type="GO" id="GO:0016301">
    <property type="term" value="F:kinase activity"/>
    <property type="evidence" value="ECO:0007669"/>
    <property type="project" value="UniProtKB-KW"/>
</dbReference>
<comment type="subcellular location">
    <subcellularLocation>
        <location evidence="2">Membrane</location>
    </subcellularLocation>
</comment>
<keyword evidence="7" id="KW-0902">Two-component regulatory system</keyword>
<accession>A0ABY1JD72</accession>
<dbReference type="PROSITE" id="PS50109">
    <property type="entry name" value="HIS_KIN"/>
    <property type="match status" value="1"/>
</dbReference>
<dbReference type="Pfam" id="PF00512">
    <property type="entry name" value="HisKA"/>
    <property type="match status" value="1"/>
</dbReference>
<dbReference type="Pfam" id="PF02518">
    <property type="entry name" value="HATPase_c"/>
    <property type="match status" value="1"/>
</dbReference>
<dbReference type="SUPFAM" id="SSF55874">
    <property type="entry name" value="ATPase domain of HSP90 chaperone/DNA topoisomerase II/histidine kinase"/>
    <property type="match status" value="1"/>
</dbReference>
<dbReference type="SMART" id="SM00304">
    <property type="entry name" value="HAMP"/>
    <property type="match status" value="1"/>
</dbReference>
<dbReference type="InterPro" id="IPR003661">
    <property type="entry name" value="HisK_dim/P_dom"/>
</dbReference>
<dbReference type="CDD" id="cd06225">
    <property type="entry name" value="HAMP"/>
    <property type="match status" value="1"/>
</dbReference>
<dbReference type="Gene3D" id="6.10.340.10">
    <property type="match status" value="1"/>
</dbReference>
<dbReference type="InterPro" id="IPR003594">
    <property type="entry name" value="HATPase_dom"/>
</dbReference>
<keyword evidence="4" id="KW-0597">Phosphoprotein</keyword>
<dbReference type="EC" id="2.7.13.3" evidence="3"/>
<dbReference type="PANTHER" id="PTHR45453:SF1">
    <property type="entry name" value="PHOSPHATE REGULON SENSOR PROTEIN PHOR"/>
    <property type="match status" value="1"/>
</dbReference>
<dbReference type="SMART" id="SM00091">
    <property type="entry name" value="PAS"/>
    <property type="match status" value="1"/>
</dbReference>
<sequence length="588" mass="66521">MRSIKGRIILFTILLVLISVGSSWYLASKTSEDLLLRRSIDDQGKLANSLEEALKELKMPEAISFLSKNKGLIEDRILLYDTTGRAMWDSKPDEAKIEYLFGNLEFQEALRGTEVTKYIYNENSGYYTVNFFKKIALQDGDVVITLSRTLGEISAVRQKLSLYFFMLMLFVLCLATFFGHLIVRRILHPLGELSSVAENLALGKPARFSLVGPPEISNLARSLKEMAENLQHALENLSQQRNDLKQLIDLLPAGVILIDNEGRVRYINESAINSLDMPQGDYTGKPFIGVAGISKLMELYDTLRISPEASVEITTSKNKYLNCKGRRISKGFLLLITDMTEQRQLELARRNFMADASHEFQTPLTVIRASAEIIMDNPELPQEEQRELLKKIVNQQERLSKLVDDLLYLAKLEAQPNKSMMQKRQIVDLAQLLREIVDEYRDYPQARKISWNVVIEPESANILASPEELKKAIGNVIDNALKFTRQKYEDEDGGFISVSLIDGHTHWRIQISDNGVGISEDMTEGIYERFQRGSVSLKGRRKTIGYGLGLAITKNIIEAHGGLIELTSKAEPTTFTISLPKLPEKNRD</sequence>
<dbReference type="PROSITE" id="PS50885">
    <property type="entry name" value="HAMP"/>
    <property type="match status" value="1"/>
</dbReference>
<dbReference type="PROSITE" id="PS50112">
    <property type="entry name" value="PAS"/>
    <property type="match status" value="1"/>
</dbReference>
<evidence type="ECO:0000256" key="10">
    <source>
        <dbReference type="SAM" id="Phobius"/>
    </source>
</evidence>
<keyword evidence="9" id="KW-0175">Coiled coil</keyword>
<evidence type="ECO:0000256" key="9">
    <source>
        <dbReference type="SAM" id="Coils"/>
    </source>
</evidence>
<keyword evidence="10" id="KW-1133">Transmembrane helix</keyword>
<gene>
    <name evidence="14" type="ORF">SAMN05444368_1107</name>
</gene>
<evidence type="ECO:0000259" key="11">
    <source>
        <dbReference type="PROSITE" id="PS50109"/>
    </source>
</evidence>
<evidence type="ECO:0000259" key="12">
    <source>
        <dbReference type="PROSITE" id="PS50112"/>
    </source>
</evidence>
<dbReference type="RefSeq" id="WP_074199542.1">
    <property type="nucleotide sequence ID" value="NZ_FSQZ01000001.1"/>
</dbReference>
<keyword evidence="6 14" id="KW-0418">Kinase</keyword>
<evidence type="ECO:0000256" key="5">
    <source>
        <dbReference type="ARBA" id="ARBA00022679"/>
    </source>
</evidence>
<dbReference type="Gene3D" id="1.10.287.130">
    <property type="match status" value="1"/>
</dbReference>
<feature type="transmembrane region" description="Helical" evidence="10">
    <location>
        <begin position="162"/>
        <end position="183"/>
    </location>
</feature>
<feature type="domain" description="HAMP" evidence="13">
    <location>
        <begin position="184"/>
        <end position="235"/>
    </location>
</feature>
<dbReference type="Proteomes" id="UP000185093">
    <property type="component" value="Unassembled WGS sequence"/>
</dbReference>
<dbReference type="SUPFAM" id="SSF55785">
    <property type="entry name" value="PYP-like sensor domain (PAS domain)"/>
    <property type="match status" value="1"/>
</dbReference>
<dbReference type="SUPFAM" id="SSF47384">
    <property type="entry name" value="Homodimeric domain of signal transducing histidine kinase"/>
    <property type="match status" value="1"/>
</dbReference>